<accession>A0ABT0S3T8</accession>
<protein>
    <submittedName>
        <fullName evidence="1">2OG-Fe(II) oxygenase family protein</fullName>
    </submittedName>
</protein>
<evidence type="ECO:0000313" key="2">
    <source>
        <dbReference type="Proteomes" id="UP001165342"/>
    </source>
</evidence>
<reference evidence="1" key="1">
    <citation type="submission" date="2022-05" db="EMBL/GenBank/DDBJ databases">
        <authorList>
            <person name="Jo J.-H."/>
            <person name="Im W.-T."/>
        </authorList>
    </citation>
    <scope>NUCLEOTIDE SEQUENCE</scope>
    <source>
        <strain evidence="1">SE220</strain>
    </source>
</reference>
<dbReference type="EMBL" id="JAMGBE010000003">
    <property type="protein sequence ID" value="MCL6730288.1"/>
    <property type="molecule type" value="Genomic_DNA"/>
</dbReference>
<evidence type="ECO:0000313" key="1">
    <source>
        <dbReference type="EMBL" id="MCL6730288.1"/>
    </source>
</evidence>
<gene>
    <name evidence="1" type="ORF">LZ538_09510</name>
</gene>
<dbReference type="Pfam" id="PF13759">
    <property type="entry name" value="2OG-FeII_Oxy_5"/>
    <property type="match status" value="1"/>
</dbReference>
<proteinExistence type="predicted"/>
<organism evidence="1 2">
    <name type="scientific">Sphingomonas hankyongi</name>
    <dbReference type="NCBI Taxonomy" id="2908209"/>
    <lineage>
        <taxon>Bacteria</taxon>
        <taxon>Pseudomonadati</taxon>
        <taxon>Pseudomonadota</taxon>
        <taxon>Alphaproteobacteria</taxon>
        <taxon>Sphingomonadales</taxon>
        <taxon>Sphingomonadaceae</taxon>
        <taxon>Sphingomonas</taxon>
    </lineage>
</organism>
<comment type="caution">
    <text evidence="1">The sequence shown here is derived from an EMBL/GenBank/DDBJ whole genome shotgun (WGS) entry which is preliminary data.</text>
</comment>
<sequence length="311" mass="34752">MREPANPNAAFAAIARGDVEHGFKLYERCLRGDYLPDAPAGLHAGMLDEAGRFEEAERLRALAVKYSGDLATRAGSFLGAKPEDAAREYEALFERGLINSRMIHKYLQALANSGQMERHARVMAPGQLFELVSLDRSLARDVDRMLLEMEDRAEEQEAVQSVRNMRMLSGLSKAEHPAAQALIAEITTHTRDYLRRWQSSDHPFAHLVSDEMQIKAWGLISRGEGYNIPHIHGEGWATGVFYPRKIEGRGGELVIGPPKNVGGSKDDWGYREVRPKAGLLVLMPSFYTHWTVPLEKTGIRTSVAFDVVREA</sequence>
<name>A0ABT0S3T8_9SPHN</name>
<keyword evidence="2" id="KW-1185">Reference proteome</keyword>
<dbReference type="InterPro" id="IPR012668">
    <property type="entry name" value="CHP02466"/>
</dbReference>
<dbReference type="Proteomes" id="UP001165342">
    <property type="component" value="Unassembled WGS sequence"/>
</dbReference>
<dbReference type="RefSeq" id="WP_249831784.1">
    <property type="nucleotide sequence ID" value="NZ_JAMGBE010000003.1"/>
</dbReference>
<dbReference type="Gene3D" id="2.60.120.620">
    <property type="entry name" value="q2cbj1_9rhob like domain"/>
    <property type="match status" value="1"/>
</dbReference>